<keyword evidence="5" id="KW-0735">Signal-anchor</keyword>
<feature type="compositionally biased region" description="Low complexity" evidence="6">
    <location>
        <begin position="442"/>
        <end position="455"/>
    </location>
</feature>
<dbReference type="RefSeq" id="WP_242288721.1">
    <property type="nucleotide sequence ID" value="NZ_JAKKSL010000006.1"/>
</dbReference>
<evidence type="ECO:0000313" key="9">
    <source>
        <dbReference type="Proteomes" id="UP001139646"/>
    </source>
</evidence>
<evidence type="ECO:0000259" key="7">
    <source>
        <dbReference type="PROSITE" id="PS52015"/>
    </source>
</evidence>
<evidence type="ECO:0000256" key="4">
    <source>
        <dbReference type="ARBA" id="ARBA00023136"/>
    </source>
</evidence>
<dbReference type="PRINTS" id="PR01374">
    <property type="entry name" value="TONBPROTEIN"/>
</dbReference>
<comment type="caution">
    <text evidence="5">Lacks conserved residue(s) required for the propagation of feature annotation.</text>
</comment>
<feature type="transmembrane region" description="Helical" evidence="5">
    <location>
        <begin position="46"/>
        <end position="70"/>
    </location>
</feature>
<keyword evidence="5" id="KW-0997">Cell inner membrane</keyword>
<dbReference type="InterPro" id="IPR052173">
    <property type="entry name" value="Beta-lactam_resp_regulator"/>
</dbReference>
<dbReference type="Pfam" id="PF03544">
    <property type="entry name" value="TonB_C"/>
    <property type="match status" value="1"/>
</dbReference>
<evidence type="ECO:0000313" key="8">
    <source>
        <dbReference type="EMBL" id="MCI2285805.1"/>
    </source>
</evidence>
<evidence type="ECO:0000256" key="5">
    <source>
        <dbReference type="RuleBase" id="RU362123"/>
    </source>
</evidence>
<keyword evidence="5" id="KW-0653">Protein transport</keyword>
<feature type="transmembrane region" description="Helical" evidence="5">
    <location>
        <begin position="222"/>
        <end position="244"/>
    </location>
</feature>
<dbReference type="PANTHER" id="PTHR34978:SF3">
    <property type="entry name" value="SLR0241 PROTEIN"/>
    <property type="match status" value="1"/>
</dbReference>
<reference evidence="8" key="1">
    <citation type="submission" date="2022-01" db="EMBL/GenBank/DDBJ databases">
        <title>Colwellia maritima, isolated from seawater.</title>
        <authorList>
            <person name="Kristyanto S."/>
            <person name="Jung J."/>
            <person name="Jeon C.O."/>
        </authorList>
    </citation>
    <scope>NUCLEOTIDE SEQUENCE</scope>
    <source>
        <strain evidence="8">MSW7</strain>
    </source>
</reference>
<dbReference type="PANTHER" id="PTHR34978">
    <property type="entry name" value="POSSIBLE SENSOR-TRANSDUCER PROTEIN BLAR"/>
    <property type="match status" value="1"/>
</dbReference>
<keyword evidence="5" id="KW-1003">Cell membrane</keyword>
<comment type="similarity">
    <text evidence="5">Belongs to the TonB family.</text>
</comment>
<feature type="domain" description="TonB C-terminal" evidence="7">
    <location>
        <begin position="567"/>
        <end position="658"/>
    </location>
</feature>
<feature type="transmembrane region" description="Helical" evidence="5">
    <location>
        <begin position="20"/>
        <end position="39"/>
    </location>
</feature>
<comment type="subcellular location">
    <subcellularLocation>
        <location evidence="5">Cell inner membrane</location>
        <topology evidence="5">Single-pass membrane protein</topology>
        <orientation evidence="5">Periplasmic side</orientation>
    </subcellularLocation>
    <subcellularLocation>
        <location evidence="1">Membrane</location>
        <topology evidence="1">Single-pass membrane protein</topology>
    </subcellularLocation>
</comment>
<proteinExistence type="inferred from homology"/>
<protein>
    <recommendedName>
        <fullName evidence="5">Protein TonB</fullName>
    </recommendedName>
</protein>
<comment type="function">
    <text evidence="5">Interacts with outer membrane receptor proteins that carry out high-affinity binding and energy dependent uptake into the periplasmic space of specific substrates. It could act to transduce energy from the cytoplasmic membrane to specific energy-requiring processes in the outer membrane, resulting in the release into the periplasm of ligands bound by these outer membrane proteins.</text>
</comment>
<dbReference type="PROSITE" id="PS52015">
    <property type="entry name" value="TONB_CTD"/>
    <property type="match status" value="1"/>
</dbReference>
<dbReference type="Pfam" id="PF05569">
    <property type="entry name" value="Peptidase_M56"/>
    <property type="match status" value="1"/>
</dbReference>
<accession>A0ABS9X6D2</accession>
<gene>
    <name evidence="8" type="ORF">L3081_23525</name>
</gene>
<dbReference type="EMBL" id="JAKKSL010000006">
    <property type="protein sequence ID" value="MCI2285805.1"/>
    <property type="molecule type" value="Genomic_DNA"/>
</dbReference>
<keyword evidence="9" id="KW-1185">Reference proteome</keyword>
<keyword evidence="3 5" id="KW-1133">Transmembrane helix</keyword>
<evidence type="ECO:0000256" key="3">
    <source>
        <dbReference type="ARBA" id="ARBA00022989"/>
    </source>
</evidence>
<dbReference type="Proteomes" id="UP001139646">
    <property type="component" value="Unassembled WGS sequence"/>
</dbReference>
<keyword evidence="5" id="KW-0813">Transport</keyword>
<sequence length="658" mass="74240">MLDNFFNSPILTSLALTLLHFLWQGLLVAVVLKSALLIFNNNKPQLRYALSALAMLVNLLLPIITFIIIYQTEVTSVNTLASSLALNEFIQELEQPDALFTYRELTETLPLLLPYISVLWLATITLLAGKLLIEITTVNRLPQQGTVAPADQLQARFNELVKQINLTIAPRLLISLKVDVPMAIGWLKPVVLLPANMITGLNSAQLEMLILHELAHIRRHDYLVNFLQTLVEILLFFHPGVLWASKQMRNEREYCSDDIAVQHCGNAIAYAHTLADTASLCTKSHNHTIPDMAMAASGGDLKQRVIRLVDHHCAPKNNISKWFASATIIFSVLLLSSKQLLTMPLLDIWYNENPWKQFSQTEPDNAESYLKKSIFPEVYPENKQENDSLDLKSINKSIPISSIAHKLLTPIEQDSQNNEHKIQASSPTENKKQPVDNQLLASTKAATQTKSTSKTGSDETKLTEKLNGLAINHSDKTNKIAEDTITNNTLMVEKAFERTNTKNPYQQEIINLAAAPVSNTNQLSTKPFKNKELNNNNIKNTQIIKSNRDIFTEANLLKEKKMPPIETTWKNAEQLQSVDPVYPSLAKRKGIEIEVKVDFTIDIHGKIKNIQFDHQNNINYFKSSIRSAIKKWRFLPAKVDDRPVESQMTKVFAFSLES</sequence>
<dbReference type="InterPro" id="IPR008756">
    <property type="entry name" value="Peptidase_M56"/>
</dbReference>
<dbReference type="CDD" id="cd07341">
    <property type="entry name" value="M56_BlaR1_MecR1_like"/>
    <property type="match status" value="1"/>
</dbReference>
<feature type="region of interest" description="Disordered" evidence="6">
    <location>
        <begin position="411"/>
        <end position="435"/>
    </location>
</feature>
<keyword evidence="4 5" id="KW-0472">Membrane</keyword>
<keyword evidence="2 5" id="KW-0812">Transmembrane</keyword>
<dbReference type="SUPFAM" id="SSF74653">
    <property type="entry name" value="TolA/TonB C-terminal domain"/>
    <property type="match status" value="1"/>
</dbReference>
<dbReference type="Gene3D" id="3.30.1150.10">
    <property type="match status" value="1"/>
</dbReference>
<dbReference type="Gene3D" id="3.30.2010.10">
    <property type="entry name" value="Metalloproteases ('zincins'), catalytic domain"/>
    <property type="match status" value="1"/>
</dbReference>
<dbReference type="InterPro" id="IPR003538">
    <property type="entry name" value="TonB"/>
</dbReference>
<comment type="caution">
    <text evidence="8">The sequence shown here is derived from an EMBL/GenBank/DDBJ whole genome shotgun (WGS) entry which is preliminary data.</text>
</comment>
<name>A0ABS9X6D2_9GAMM</name>
<organism evidence="8 9">
    <name type="scientific">Colwellia maritima</name>
    <dbReference type="NCBI Taxonomy" id="2912588"/>
    <lineage>
        <taxon>Bacteria</taxon>
        <taxon>Pseudomonadati</taxon>
        <taxon>Pseudomonadota</taxon>
        <taxon>Gammaproteobacteria</taxon>
        <taxon>Alteromonadales</taxon>
        <taxon>Colwelliaceae</taxon>
        <taxon>Colwellia</taxon>
    </lineage>
</organism>
<dbReference type="InterPro" id="IPR037682">
    <property type="entry name" value="TonB_C"/>
</dbReference>
<feature type="transmembrane region" description="Helical" evidence="5">
    <location>
        <begin position="112"/>
        <end position="133"/>
    </location>
</feature>
<evidence type="ECO:0000256" key="6">
    <source>
        <dbReference type="SAM" id="MobiDB-lite"/>
    </source>
</evidence>
<evidence type="ECO:0000256" key="1">
    <source>
        <dbReference type="ARBA" id="ARBA00004167"/>
    </source>
</evidence>
<dbReference type="NCBIfam" id="TIGR01352">
    <property type="entry name" value="tonB_Cterm"/>
    <property type="match status" value="1"/>
</dbReference>
<dbReference type="InterPro" id="IPR006260">
    <property type="entry name" value="TonB/TolA_C"/>
</dbReference>
<evidence type="ECO:0000256" key="2">
    <source>
        <dbReference type="ARBA" id="ARBA00022692"/>
    </source>
</evidence>
<feature type="region of interest" description="Disordered" evidence="6">
    <location>
        <begin position="442"/>
        <end position="461"/>
    </location>
</feature>